<dbReference type="GO" id="GO:0033503">
    <property type="term" value="C:HULC complex"/>
    <property type="evidence" value="ECO:0007669"/>
    <property type="project" value="TreeGrafter"/>
</dbReference>
<feature type="coiled-coil region" evidence="16">
    <location>
        <begin position="400"/>
        <end position="463"/>
    </location>
</feature>
<reference evidence="19" key="1">
    <citation type="submission" date="2022-10" db="EMBL/GenBank/DDBJ databases">
        <title>Culturing micro-colonial fungi from biological soil crusts in the Mojave desert and describing Neophaeococcomyces mojavensis, and introducing the new genera and species Taxawa tesnikishii.</title>
        <authorList>
            <person name="Kurbessoian T."/>
            <person name="Stajich J.E."/>
        </authorList>
    </citation>
    <scope>NUCLEOTIDE SEQUENCE</scope>
    <source>
        <strain evidence="19">TK_41</strain>
    </source>
</reference>
<comment type="similarity">
    <text evidence="4 15">Belongs to the BRE1 family.</text>
</comment>
<evidence type="ECO:0000256" key="2">
    <source>
        <dbReference type="ARBA" id="ARBA00004123"/>
    </source>
</evidence>
<keyword evidence="19" id="KW-0012">Acyltransferase</keyword>
<feature type="coiled-coil region" evidence="16">
    <location>
        <begin position="50"/>
        <end position="77"/>
    </location>
</feature>
<evidence type="ECO:0000256" key="16">
    <source>
        <dbReference type="SAM" id="Coils"/>
    </source>
</evidence>
<dbReference type="InterPro" id="IPR013083">
    <property type="entry name" value="Znf_RING/FYVE/PHD"/>
</dbReference>
<dbReference type="PANTHER" id="PTHR23163:SF0">
    <property type="entry name" value="E3 UBIQUITIN-PROTEIN LIGASE BRE1"/>
    <property type="match status" value="1"/>
</dbReference>
<dbReference type="CDD" id="cd16499">
    <property type="entry name" value="RING-HC_Bre1-like"/>
    <property type="match status" value="1"/>
</dbReference>
<dbReference type="Pfam" id="PF26095">
    <property type="entry name" value="CC_Bre1"/>
    <property type="match status" value="1"/>
</dbReference>
<dbReference type="Pfam" id="PF13923">
    <property type="entry name" value="zf-C3HC4_2"/>
    <property type="match status" value="1"/>
</dbReference>
<dbReference type="GO" id="GO:0005634">
    <property type="term" value="C:nucleus"/>
    <property type="evidence" value="ECO:0007669"/>
    <property type="project" value="UniProtKB-SubCell"/>
</dbReference>
<name>A0AA39CHZ6_9EURO</name>
<dbReference type="Pfam" id="PF08647">
    <property type="entry name" value="BRE1"/>
    <property type="match status" value="1"/>
</dbReference>
<evidence type="ECO:0000256" key="6">
    <source>
        <dbReference type="ARBA" id="ARBA00022723"/>
    </source>
</evidence>
<feature type="compositionally biased region" description="Polar residues" evidence="17">
    <location>
        <begin position="22"/>
        <end position="31"/>
    </location>
</feature>
<keyword evidence="20" id="KW-1185">Reference proteome</keyword>
<dbReference type="AlphaFoldDB" id="A0AA39CHZ6"/>
<evidence type="ECO:0000256" key="13">
    <source>
        <dbReference type="ARBA" id="ARBA00059679"/>
    </source>
</evidence>
<dbReference type="Proteomes" id="UP001172673">
    <property type="component" value="Unassembled WGS sequence"/>
</dbReference>
<comment type="catalytic activity">
    <reaction evidence="1 15">
        <text>S-ubiquitinyl-[E2 ubiquitin-conjugating enzyme]-L-cysteine + [acceptor protein]-L-lysine = [E2 ubiquitin-conjugating enzyme]-L-cysteine + N(6)-ubiquitinyl-[acceptor protein]-L-lysine.</text>
        <dbReference type="EC" id="2.3.2.27"/>
    </reaction>
</comment>
<dbReference type="InterPro" id="IPR001841">
    <property type="entry name" value="Znf_RING"/>
</dbReference>
<feature type="coiled-coil region" evidence="16">
    <location>
        <begin position="611"/>
        <end position="638"/>
    </location>
</feature>
<evidence type="ECO:0000256" key="11">
    <source>
        <dbReference type="ARBA" id="ARBA00023054"/>
    </source>
</evidence>
<dbReference type="PANTHER" id="PTHR23163">
    <property type="entry name" value="RING FINGER PROTEIN-RELATED"/>
    <property type="match status" value="1"/>
</dbReference>
<comment type="function">
    <text evidence="13">E3 ubiquitin-protein ligase that mediates monoubiquitination of histone H2B to form H2BK123ub1. H2BK123ub1 gives a specific tag for epigenetic transcriptional activation and is also a prerequisite for H3K4me and H3K79me formation.</text>
</comment>
<evidence type="ECO:0000256" key="12">
    <source>
        <dbReference type="ARBA" id="ARBA00023242"/>
    </source>
</evidence>
<evidence type="ECO:0000256" key="17">
    <source>
        <dbReference type="SAM" id="MobiDB-lite"/>
    </source>
</evidence>
<feature type="coiled-coil region" evidence="16">
    <location>
        <begin position="171"/>
        <end position="212"/>
    </location>
</feature>
<evidence type="ECO:0000313" key="19">
    <source>
        <dbReference type="EMBL" id="KAJ9608938.1"/>
    </source>
</evidence>
<evidence type="ECO:0000259" key="18">
    <source>
        <dbReference type="PROSITE" id="PS50089"/>
    </source>
</evidence>
<organism evidence="19 20">
    <name type="scientific">Cladophialophora chaetospira</name>
    <dbReference type="NCBI Taxonomy" id="386627"/>
    <lineage>
        <taxon>Eukaryota</taxon>
        <taxon>Fungi</taxon>
        <taxon>Dikarya</taxon>
        <taxon>Ascomycota</taxon>
        <taxon>Pezizomycotina</taxon>
        <taxon>Eurotiomycetes</taxon>
        <taxon>Chaetothyriomycetidae</taxon>
        <taxon>Chaetothyriales</taxon>
        <taxon>Herpotrichiellaceae</taxon>
        <taxon>Cladophialophora</taxon>
    </lineage>
</organism>
<comment type="caution">
    <text evidence="19">The sequence shown here is derived from an EMBL/GenBank/DDBJ whole genome shotgun (WGS) entry which is preliminary data.</text>
</comment>
<dbReference type="SUPFAM" id="SSF57850">
    <property type="entry name" value="RING/U-box"/>
    <property type="match status" value="1"/>
</dbReference>
<dbReference type="InterPro" id="IPR058643">
    <property type="entry name" value="BRE1-like_CC"/>
</dbReference>
<dbReference type="PROSITE" id="PS00518">
    <property type="entry name" value="ZF_RING_1"/>
    <property type="match status" value="1"/>
</dbReference>
<feature type="region of interest" description="Disordered" evidence="17">
    <location>
        <begin position="225"/>
        <end position="249"/>
    </location>
</feature>
<dbReference type="GO" id="GO:0006325">
    <property type="term" value="P:chromatin organization"/>
    <property type="evidence" value="ECO:0007669"/>
    <property type="project" value="UniProtKB-KW"/>
</dbReference>
<evidence type="ECO:0000256" key="8">
    <source>
        <dbReference type="ARBA" id="ARBA00022786"/>
    </source>
</evidence>
<dbReference type="SMART" id="SM00184">
    <property type="entry name" value="RING"/>
    <property type="match status" value="1"/>
</dbReference>
<evidence type="ECO:0000256" key="1">
    <source>
        <dbReference type="ARBA" id="ARBA00000900"/>
    </source>
</evidence>
<evidence type="ECO:0000256" key="15">
    <source>
        <dbReference type="RuleBase" id="RU365038"/>
    </source>
</evidence>
<comment type="subcellular location">
    <subcellularLocation>
        <location evidence="2 15">Nucleus</location>
    </subcellularLocation>
</comment>
<dbReference type="GO" id="GO:0061630">
    <property type="term" value="F:ubiquitin protein ligase activity"/>
    <property type="evidence" value="ECO:0007669"/>
    <property type="project" value="UniProtKB-EC"/>
</dbReference>
<feature type="compositionally biased region" description="Basic and acidic residues" evidence="17">
    <location>
        <begin position="33"/>
        <end position="42"/>
    </location>
</feature>
<dbReference type="Gene3D" id="3.30.40.10">
    <property type="entry name" value="Zinc/RING finger domain, C3HC4 (zinc finger)"/>
    <property type="match status" value="1"/>
</dbReference>
<evidence type="ECO:0000256" key="7">
    <source>
        <dbReference type="ARBA" id="ARBA00022771"/>
    </source>
</evidence>
<accession>A0AA39CHZ6</accession>
<keyword evidence="6 15" id="KW-0479">Metal-binding</keyword>
<keyword evidence="10 15" id="KW-0156">Chromatin regulator</keyword>
<evidence type="ECO:0000313" key="20">
    <source>
        <dbReference type="Proteomes" id="UP001172673"/>
    </source>
</evidence>
<dbReference type="PROSITE" id="PS50089">
    <property type="entry name" value="ZF_RING_2"/>
    <property type="match status" value="1"/>
</dbReference>
<keyword evidence="11 15" id="KW-0175">Coiled coil</keyword>
<dbReference type="InterPro" id="IPR017907">
    <property type="entry name" value="Znf_RING_CS"/>
</dbReference>
<comment type="pathway">
    <text evidence="3 15">Protein modification; protein ubiquitination.</text>
</comment>
<dbReference type="InterPro" id="IPR013956">
    <property type="entry name" value="E3_ubiquit_lig_Bre1"/>
</dbReference>
<feature type="region of interest" description="Disordered" evidence="17">
    <location>
        <begin position="1"/>
        <end position="42"/>
    </location>
</feature>
<feature type="compositionally biased region" description="Basic and acidic residues" evidence="17">
    <location>
        <begin position="228"/>
        <end position="240"/>
    </location>
</feature>
<evidence type="ECO:0000256" key="10">
    <source>
        <dbReference type="ARBA" id="ARBA00022853"/>
    </source>
</evidence>
<evidence type="ECO:0000256" key="3">
    <source>
        <dbReference type="ARBA" id="ARBA00004906"/>
    </source>
</evidence>
<feature type="domain" description="RING-type" evidence="18">
    <location>
        <begin position="654"/>
        <end position="693"/>
    </location>
</feature>
<sequence length="706" mass="80392">MEDRKRPSPYDSVDGAPPLKRQATTQANGASKSHRDDDMPWKDDLERFQKDAIYRQMQEYKREKNTLEAQLKEMRKKARYHDDHLRIIDSWFQQVIDEVKVVAKDDDDVDMDAESLPSALLFSDQEQFEDHLRSRSRQIKEVISRLFGSSKPSSPDVGELQSQIARLLAVEKGHVAELQKLQSEKEDLEHQLENASLRYMTAERKIDRAKSVTVAKLEKQALLGATKSSEEGGPVKREESPVNGAADNSEELADLEQQLNRTAAVSEKQKEQLERLEEENSKLTQQLTDLQAKSVILTDEDYAKTELFKQLKSQHEDTIKRINNLEATNTECKEETTKLRAERTTYQLQLENEQRAAIAEKDSLLAASEVNLARIRHNRDELLADQAVKQSALDQNHEAVKKVTELASSQEDRIRALESENERLNAQSSDMVVENADLDALNLEDLRVRYHELDRKYNLLNGELASMSTAFQKSSKIASQKTSEFVAMEDKVLKLSMDKTKADQKFFAAMKSKETLAGEIRTLRLQNNKSAEAISALKEAEASSRSMLTTLEKQLSELKDAITHKINEYRTIQQQNITHTLEITRLNTQVTELKNQSTAKDGKLSSTSSACRAAEVEVEELKSSLKDTRRQLESWKSKSGQSEQYEMLRTVAYCNVCKRNLKNTVIKTCGHTFCEECVAERLTSRSRKCPNCNKAFGASDHMRITL</sequence>
<keyword evidence="12 15" id="KW-0539">Nucleus</keyword>
<evidence type="ECO:0000256" key="4">
    <source>
        <dbReference type="ARBA" id="ARBA00005555"/>
    </source>
</evidence>
<protein>
    <recommendedName>
        <fullName evidence="15">E3 ubiquitin protein ligase</fullName>
        <ecNumber evidence="15">2.3.2.27</ecNumber>
    </recommendedName>
</protein>
<keyword evidence="7 14" id="KW-0863">Zinc-finger</keyword>
<dbReference type="EMBL" id="JAPDRK010000009">
    <property type="protein sequence ID" value="KAJ9608938.1"/>
    <property type="molecule type" value="Genomic_DNA"/>
</dbReference>
<keyword evidence="5 15" id="KW-0808">Transferase</keyword>
<dbReference type="GO" id="GO:0016567">
    <property type="term" value="P:protein ubiquitination"/>
    <property type="evidence" value="ECO:0007669"/>
    <property type="project" value="UniProtKB-UniRule"/>
</dbReference>
<keyword evidence="9 15" id="KW-0862">Zinc</keyword>
<evidence type="ECO:0000256" key="5">
    <source>
        <dbReference type="ARBA" id="ARBA00022679"/>
    </source>
</evidence>
<evidence type="ECO:0000256" key="9">
    <source>
        <dbReference type="ARBA" id="ARBA00022833"/>
    </source>
</evidence>
<gene>
    <name evidence="19" type="primary">BRE1</name>
    <name evidence="19" type="ORF">H2200_006709</name>
</gene>
<dbReference type="EC" id="2.3.2.27" evidence="15"/>
<dbReference type="GO" id="GO:0008270">
    <property type="term" value="F:zinc ion binding"/>
    <property type="evidence" value="ECO:0007669"/>
    <property type="project" value="UniProtKB-KW"/>
</dbReference>
<evidence type="ECO:0000256" key="14">
    <source>
        <dbReference type="PROSITE-ProRule" id="PRU00175"/>
    </source>
</evidence>
<proteinExistence type="inferred from homology"/>
<keyword evidence="8 15" id="KW-0833">Ubl conjugation pathway</keyword>